<dbReference type="EMBL" id="SDMP01000019">
    <property type="protein sequence ID" value="RYQ90444.1"/>
    <property type="molecule type" value="Genomic_DNA"/>
</dbReference>
<dbReference type="Proteomes" id="UP000289738">
    <property type="component" value="Chromosome B09"/>
</dbReference>
<comment type="caution">
    <text evidence="1">The sequence shown here is derived from an EMBL/GenBank/DDBJ whole genome shotgun (WGS) entry which is preliminary data.</text>
</comment>
<gene>
    <name evidence="1" type="ORF">Ahy_B09g096546</name>
</gene>
<keyword evidence="2" id="KW-1185">Reference proteome</keyword>
<dbReference type="AlphaFoldDB" id="A0A444XL91"/>
<sequence>MVGCSRTSSTHCFFFGINISNAIHPTINLI</sequence>
<evidence type="ECO:0000313" key="2">
    <source>
        <dbReference type="Proteomes" id="UP000289738"/>
    </source>
</evidence>
<organism evidence="1 2">
    <name type="scientific">Arachis hypogaea</name>
    <name type="common">Peanut</name>
    <dbReference type="NCBI Taxonomy" id="3818"/>
    <lineage>
        <taxon>Eukaryota</taxon>
        <taxon>Viridiplantae</taxon>
        <taxon>Streptophyta</taxon>
        <taxon>Embryophyta</taxon>
        <taxon>Tracheophyta</taxon>
        <taxon>Spermatophyta</taxon>
        <taxon>Magnoliopsida</taxon>
        <taxon>eudicotyledons</taxon>
        <taxon>Gunneridae</taxon>
        <taxon>Pentapetalae</taxon>
        <taxon>rosids</taxon>
        <taxon>fabids</taxon>
        <taxon>Fabales</taxon>
        <taxon>Fabaceae</taxon>
        <taxon>Papilionoideae</taxon>
        <taxon>50 kb inversion clade</taxon>
        <taxon>dalbergioids sensu lato</taxon>
        <taxon>Dalbergieae</taxon>
        <taxon>Pterocarpus clade</taxon>
        <taxon>Arachis</taxon>
    </lineage>
</organism>
<proteinExistence type="predicted"/>
<evidence type="ECO:0000313" key="1">
    <source>
        <dbReference type="EMBL" id="RYQ90444.1"/>
    </source>
</evidence>
<protein>
    <submittedName>
        <fullName evidence="1">Uncharacterized protein</fullName>
    </submittedName>
</protein>
<name>A0A444XL91_ARAHY</name>
<accession>A0A444XL91</accession>
<reference evidence="1 2" key="1">
    <citation type="submission" date="2019-01" db="EMBL/GenBank/DDBJ databases">
        <title>Sequencing of cultivated peanut Arachis hypogaea provides insights into genome evolution and oil improvement.</title>
        <authorList>
            <person name="Chen X."/>
        </authorList>
    </citation>
    <scope>NUCLEOTIDE SEQUENCE [LARGE SCALE GENOMIC DNA]</scope>
    <source>
        <strain evidence="2">cv. Fuhuasheng</strain>
        <tissue evidence="1">Leaves</tissue>
    </source>
</reference>